<proteinExistence type="predicted"/>
<evidence type="ECO:0000313" key="2">
    <source>
        <dbReference type="EMBL" id="AKU97057.1"/>
    </source>
</evidence>
<dbReference type="AlphaFoldDB" id="A0A0K1PU62"/>
<dbReference type="EMBL" id="CP012333">
    <property type="protein sequence ID" value="AKU97057.1"/>
    <property type="molecule type" value="Genomic_DNA"/>
</dbReference>
<evidence type="ECO:0000256" key="1">
    <source>
        <dbReference type="SAM" id="Phobius"/>
    </source>
</evidence>
<keyword evidence="1" id="KW-1133">Transmembrane helix</keyword>
<keyword evidence="3" id="KW-1185">Reference proteome</keyword>
<protein>
    <submittedName>
        <fullName evidence="2">Uncharacterized protein</fullName>
    </submittedName>
</protein>
<organism evidence="2 3">
    <name type="scientific">Labilithrix luteola</name>
    <dbReference type="NCBI Taxonomy" id="1391654"/>
    <lineage>
        <taxon>Bacteria</taxon>
        <taxon>Pseudomonadati</taxon>
        <taxon>Myxococcota</taxon>
        <taxon>Polyangia</taxon>
        <taxon>Polyangiales</taxon>
        <taxon>Labilitrichaceae</taxon>
        <taxon>Labilithrix</taxon>
    </lineage>
</organism>
<gene>
    <name evidence="2" type="ORF">AKJ09_03721</name>
</gene>
<dbReference type="Proteomes" id="UP000064967">
    <property type="component" value="Chromosome"/>
</dbReference>
<dbReference type="KEGG" id="llu:AKJ09_03721"/>
<dbReference type="STRING" id="1391654.AKJ09_03721"/>
<dbReference type="RefSeq" id="WP_169927599.1">
    <property type="nucleotide sequence ID" value="NZ_CP012333.1"/>
</dbReference>
<name>A0A0K1PU62_9BACT</name>
<feature type="transmembrane region" description="Helical" evidence="1">
    <location>
        <begin position="12"/>
        <end position="34"/>
    </location>
</feature>
<reference evidence="2 3" key="1">
    <citation type="submission" date="2015-08" db="EMBL/GenBank/DDBJ databases">
        <authorList>
            <person name="Babu N.S."/>
            <person name="Beckwith C.J."/>
            <person name="Beseler K.G."/>
            <person name="Brison A."/>
            <person name="Carone J.V."/>
            <person name="Caskin T.P."/>
            <person name="Diamond M."/>
            <person name="Durham M.E."/>
            <person name="Foxe J.M."/>
            <person name="Go M."/>
            <person name="Henderson B.A."/>
            <person name="Jones I.B."/>
            <person name="McGettigan J.A."/>
            <person name="Micheletti S.J."/>
            <person name="Nasrallah M.E."/>
            <person name="Ortiz D."/>
            <person name="Piller C.R."/>
            <person name="Privatt S.R."/>
            <person name="Schneider S.L."/>
            <person name="Sharp S."/>
            <person name="Smith T.C."/>
            <person name="Stanton J.D."/>
            <person name="Ullery H.E."/>
            <person name="Wilson R.J."/>
            <person name="Serrano M.G."/>
            <person name="Buck G."/>
            <person name="Lee V."/>
            <person name="Wang Y."/>
            <person name="Carvalho R."/>
            <person name="Voegtly L."/>
            <person name="Shi R."/>
            <person name="Duckworth R."/>
            <person name="Johnson A."/>
            <person name="Loviza R."/>
            <person name="Walstead R."/>
            <person name="Shah Z."/>
            <person name="Kiflezghi M."/>
            <person name="Wade K."/>
            <person name="Ball S.L."/>
            <person name="Bradley K.W."/>
            <person name="Asai D.J."/>
            <person name="Bowman C.A."/>
            <person name="Russell D.A."/>
            <person name="Pope W.H."/>
            <person name="Jacobs-Sera D."/>
            <person name="Hendrix R.W."/>
            <person name="Hatfull G.F."/>
        </authorList>
    </citation>
    <scope>NUCLEOTIDE SEQUENCE [LARGE SCALE GENOMIC DNA]</scope>
    <source>
        <strain evidence="2 3">DSM 27648</strain>
    </source>
</reference>
<keyword evidence="1" id="KW-0812">Transmembrane</keyword>
<keyword evidence="1" id="KW-0472">Membrane</keyword>
<accession>A0A0K1PU62</accession>
<evidence type="ECO:0000313" key="3">
    <source>
        <dbReference type="Proteomes" id="UP000064967"/>
    </source>
</evidence>
<sequence>MVASPRLGWLRFLRATLAGGAATLADLLVLAVLVSGFGLSARIANVPALLAGAP</sequence>